<name>A0A7W8IQ74_9BACL</name>
<evidence type="ECO:0000313" key="3">
    <source>
        <dbReference type="Proteomes" id="UP000520011"/>
    </source>
</evidence>
<dbReference type="EMBL" id="JACHEP010000007">
    <property type="protein sequence ID" value="MBB5324602.1"/>
    <property type="molecule type" value="Genomic_DNA"/>
</dbReference>
<evidence type="ECO:0000256" key="1">
    <source>
        <dbReference type="PROSITE-ProRule" id="PRU00339"/>
    </source>
</evidence>
<sequence length="325" mass="37928">MKKNNIIPFPNLRERLLEKGLEALQEKQYEKALRFFYEADELKPNGPEIELSVVVCLFELGEWEEAKKRCQRLLQEQKEYDIQILQIYLSILIHLQQYAEAEAIIQTFLQKRHLSPSIREHFVQLLQFSQKMSQRPLPAFDDQKIRRLLESNNVADQLQAIKQLEHEPIIPFLPLVKQYLANVDNHPTVKTMLLRLLTAQQINESVTVCKFGNTMTVIPAELDESTETAFAANVLKQLERILANDNPSLYETASHIWLRYVYVLYPFNPFPVCCEKWTAALHVASCRLQGLKVQNEEIVERYGVSVKEVEPLCKKLYEIEKISFI</sequence>
<dbReference type="SUPFAM" id="SSF48452">
    <property type="entry name" value="TPR-like"/>
    <property type="match status" value="1"/>
</dbReference>
<comment type="caution">
    <text evidence="2">The sequence shown here is derived from an EMBL/GenBank/DDBJ whole genome shotgun (WGS) entry which is preliminary data.</text>
</comment>
<organism evidence="2 3">
    <name type="scientific">Anoxybacteroides tepidamans</name>
    <dbReference type="NCBI Taxonomy" id="265948"/>
    <lineage>
        <taxon>Bacteria</taxon>
        <taxon>Bacillati</taxon>
        <taxon>Bacillota</taxon>
        <taxon>Bacilli</taxon>
        <taxon>Bacillales</taxon>
        <taxon>Anoxybacillaceae</taxon>
        <taxon>Anoxybacteroides</taxon>
    </lineage>
</organism>
<dbReference type="SUPFAM" id="SSF116965">
    <property type="entry name" value="Hypothetical protein MPN330"/>
    <property type="match status" value="1"/>
</dbReference>
<gene>
    <name evidence="2" type="ORF">HNQ34_001699</name>
</gene>
<dbReference type="RefSeq" id="WP_246363966.1">
    <property type="nucleotide sequence ID" value="NZ_JACHEP010000007.1"/>
</dbReference>
<accession>A0A7W8IQ74</accession>
<dbReference type="PROSITE" id="PS50005">
    <property type="entry name" value="TPR"/>
    <property type="match status" value="1"/>
</dbReference>
<evidence type="ECO:0000313" key="2">
    <source>
        <dbReference type="EMBL" id="MBB5324602.1"/>
    </source>
</evidence>
<protein>
    <submittedName>
        <fullName evidence="2">Tetratricopeptide (TPR) repeat protein</fullName>
    </submittedName>
</protein>
<keyword evidence="3" id="KW-1185">Reference proteome</keyword>
<dbReference type="Proteomes" id="UP000520011">
    <property type="component" value="Unassembled WGS sequence"/>
</dbReference>
<dbReference type="Pfam" id="PF14559">
    <property type="entry name" value="TPR_19"/>
    <property type="match status" value="1"/>
</dbReference>
<dbReference type="InterPro" id="IPR019734">
    <property type="entry name" value="TPR_rpt"/>
</dbReference>
<dbReference type="Gene3D" id="1.25.40.10">
    <property type="entry name" value="Tetratricopeptide repeat domain"/>
    <property type="match status" value="1"/>
</dbReference>
<reference evidence="2 3" key="1">
    <citation type="submission" date="2020-08" db="EMBL/GenBank/DDBJ databases">
        <title>Genomic Encyclopedia of Type Strains, Phase IV (KMG-IV): sequencing the most valuable type-strain genomes for metagenomic binning, comparative biology and taxonomic classification.</title>
        <authorList>
            <person name="Goeker M."/>
        </authorList>
    </citation>
    <scope>NUCLEOTIDE SEQUENCE [LARGE SCALE GENOMIC DNA]</scope>
    <source>
        <strain evidence="2 3">DSM 16325</strain>
    </source>
</reference>
<feature type="repeat" description="TPR" evidence="1">
    <location>
        <begin position="13"/>
        <end position="46"/>
    </location>
</feature>
<dbReference type="InterPro" id="IPR011990">
    <property type="entry name" value="TPR-like_helical_dom_sf"/>
</dbReference>
<dbReference type="AlphaFoldDB" id="A0A7W8IQ74"/>
<keyword evidence="1" id="KW-0802">TPR repeat</keyword>
<proteinExistence type="predicted"/>